<evidence type="ECO:0000256" key="1">
    <source>
        <dbReference type="SAM" id="MobiDB-lite"/>
    </source>
</evidence>
<protein>
    <submittedName>
        <fullName evidence="2">Mitogen-activated protein kinase kinase kinase 3</fullName>
    </submittedName>
</protein>
<comment type="caution">
    <text evidence="2">The sequence shown here is derived from an EMBL/GenBank/DDBJ whole genome shotgun (WGS) entry which is preliminary data.</text>
</comment>
<organism evidence="2 3">
    <name type="scientific">Prunus yedoensis var. nudiflora</name>
    <dbReference type="NCBI Taxonomy" id="2094558"/>
    <lineage>
        <taxon>Eukaryota</taxon>
        <taxon>Viridiplantae</taxon>
        <taxon>Streptophyta</taxon>
        <taxon>Embryophyta</taxon>
        <taxon>Tracheophyta</taxon>
        <taxon>Spermatophyta</taxon>
        <taxon>Magnoliopsida</taxon>
        <taxon>eudicotyledons</taxon>
        <taxon>Gunneridae</taxon>
        <taxon>Pentapetalae</taxon>
        <taxon>rosids</taxon>
        <taxon>fabids</taxon>
        <taxon>Rosales</taxon>
        <taxon>Rosaceae</taxon>
        <taxon>Amygdaloideae</taxon>
        <taxon>Amygdaleae</taxon>
        <taxon>Prunus</taxon>
    </lineage>
</organism>
<accession>A0A314ZL19</accession>
<feature type="region of interest" description="Disordered" evidence="1">
    <location>
        <begin position="1"/>
        <end position="31"/>
    </location>
</feature>
<dbReference type="STRING" id="2094558.A0A314ZL19"/>
<dbReference type="AlphaFoldDB" id="A0A314ZL19"/>
<dbReference type="Proteomes" id="UP000250321">
    <property type="component" value="Unassembled WGS sequence"/>
</dbReference>
<keyword evidence="2" id="KW-0808">Transferase</keyword>
<gene>
    <name evidence="2" type="ORF">Pyn_21606</name>
</gene>
<evidence type="ECO:0000313" key="2">
    <source>
        <dbReference type="EMBL" id="PQQ19123.1"/>
    </source>
</evidence>
<sequence length="59" mass="6584">MASSEISSDFGDSFRKNDLNSGSDWSSRQSSIPAEDRLLQLVTEETPNWSFSGDWVTVL</sequence>
<name>A0A314ZL19_PRUYE</name>
<keyword evidence="3" id="KW-1185">Reference proteome</keyword>
<dbReference type="EMBL" id="PJQY01000079">
    <property type="protein sequence ID" value="PQQ19123.1"/>
    <property type="molecule type" value="Genomic_DNA"/>
</dbReference>
<proteinExistence type="predicted"/>
<reference evidence="2 3" key="1">
    <citation type="submission" date="2018-02" db="EMBL/GenBank/DDBJ databases">
        <title>Draft genome of wild Prunus yedoensis var. nudiflora.</title>
        <authorList>
            <person name="Baek S."/>
            <person name="Kim J.-H."/>
            <person name="Choi K."/>
            <person name="Kim G.-B."/>
            <person name="Cho A."/>
            <person name="Jang H."/>
            <person name="Shin C.-H."/>
            <person name="Yu H.-J."/>
            <person name="Mun J.-H."/>
        </authorList>
    </citation>
    <scope>NUCLEOTIDE SEQUENCE [LARGE SCALE GENOMIC DNA]</scope>
    <source>
        <strain evidence="3">cv. Jeju island</strain>
        <tissue evidence="2">Leaf</tissue>
    </source>
</reference>
<keyword evidence="2" id="KW-0418">Kinase</keyword>
<feature type="compositionally biased region" description="Polar residues" evidence="1">
    <location>
        <begin position="19"/>
        <end position="31"/>
    </location>
</feature>
<dbReference type="GO" id="GO:0016301">
    <property type="term" value="F:kinase activity"/>
    <property type="evidence" value="ECO:0007669"/>
    <property type="project" value="UniProtKB-KW"/>
</dbReference>
<evidence type="ECO:0000313" key="3">
    <source>
        <dbReference type="Proteomes" id="UP000250321"/>
    </source>
</evidence>